<name>A0A9P1IMU8_9PELO</name>
<gene>
    <name evidence="2" type="ORF">CAMP_LOCUS10573</name>
</gene>
<dbReference type="EMBL" id="CANHGI010000004">
    <property type="protein sequence ID" value="CAI5447936.1"/>
    <property type="molecule type" value="Genomic_DNA"/>
</dbReference>
<reference evidence="2" key="1">
    <citation type="submission" date="2022-11" db="EMBL/GenBank/DDBJ databases">
        <authorList>
            <person name="Kikuchi T."/>
        </authorList>
    </citation>
    <scope>NUCLEOTIDE SEQUENCE</scope>
    <source>
        <strain evidence="2">PS1010</strain>
    </source>
</reference>
<keyword evidence="1" id="KW-0472">Membrane</keyword>
<dbReference type="AlphaFoldDB" id="A0A9P1IMU8"/>
<keyword evidence="1" id="KW-1133">Transmembrane helix</keyword>
<feature type="transmembrane region" description="Helical" evidence="1">
    <location>
        <begin position="26"/>
        <end position="48"/>
    </location>
</feature>
<organism evidence="2 3">
    <name type="scientific">Caenorhabditis angaria</name>
    <dbReference type="NCBI Taxonomy" id="860376"/>
    <lineage>
        <taxon>Eukaryota</taxon>
        <taxon>Metazoa</taxon>
        <taxon>Ecdysozoa</taxon>
        <taxon>Nematoda</taxon>
        <taxon>Chromadorea</taxon>
        <taxon>Rhabditida</taxon>
        <taxon>Rhabditina</taxon>
        <taxon>Rhabditomorpha</taxon>
        <taxon>Rhabditoidea</taxon>
        <taxon>Rhabditidae</taxon>
        <taxon>Peloderinae</taxon>
        <taxon>Caenorhabditis</taxon>
    </lineage>
</organism>
<keyword evidence="1" id="KW-0812">Transmembrane</keyword>
<keyword evidence="3" id="KW-1185">Reference proteome</keyword>
<comment type="caution">
    <text evidence="2">The sequence shown here is derived from an EMBL/GenBank/DDBJ whole genome shotgun (WGS) entry which is preliminary data.</text>
</comment>
<proteinExistence type="predicted"/>
<evidence type="ECO:0000313" key="2">
    <source>
        <dbReference type="EMBL" id="CAI5447936.1"/>
    </source>
</evidence>
<protein>
    <submittedName>
        <fullName evidence="2">Uncharacterized protein</fullName>
    </submittedName>
</protein>
<evidence type="ECO:0000256" key="1">
    <source>
        <dbReference type="SAM" id="Phobius"/>
    </source>
</evidence>
<sequence>MSGHHEHEHSLESFEPLHLNEDTTTYLILAAVIYLFLSSVAIIYHAMIRNDDFEVDFREESVPDVEFYTYSGFAFPESYYTDRKRSKEN</sequence>
<dbReference type="Proteomes" id="UP001152747">
    <property type="component" value="Unassembled WGS sequence"/>
</dbReference>
<accession>A0A9P1IMU8</accession>
<evidence type="ECO:0000313" key="3">
    <source>
        <dbReference type="Proteomes" id="UP001152747"/>
    </source>
</evidence>